<accession>A0A5J5IWG3</accession>
<dbReference type="GO" id="GO:0003677">
    <property type="term" value="F:DNA binding"/>
    <property type="evidence" value="ECO:0007669"/>
    <property type="project" value="UniProtKB-KW"/>
</dbReference>
<dbReference type="PANTHER" id="PTHR39515:SF2">
    <property type="entry name" value="HTH-TYPE TRANSCRIPTIONAL REGULATOR RV0880"/>
    <property type="match status" value="1"/>
</dbReference>
<feature type="region of interest" description="Disordered" evidence="4">
    <location>
        <begin position="1"/>
        <end position="21"/>
    </location>
</feature>
<sequence>MSNDPPSSDSPVPSPTAAELAPGAGDLAHEATDLRMATFRLARRLRAERAVDSMSDGQFAVLANLAVHGPHTLGELAERERVSPPSMNRTVNHLEVLGYLTRTTDDGDRRKVNIALSEAGRTVVTETTRRRDSWLEHALEALSREQRGILAAAALVMREVAGR</sequence>
<evidence type="ECO:0000256" key="1">
    <source>
        <dbReference type="ARBA" id="ARBA00023015"/>
    </source>
</evidence>
<dbReference type="Gene3D" id="1.10.10.10">
    <property type="entry name" value="Winged helix-like DNA-binding domain superfamily/Winged helix DNA-binding domain"/>
    <property type="match status" value="1"/>
</dbReference>
<evidence type="ECO:0000313" key="7">
    <source>
        <dbReference type="Proteomes" id="UP000327039"/>
    </source>
</evidence>
<organism evidence="6 7">
    <name type="scientific">Microbacterium radiodurans</name>
    <dbReference type="NCBI Taxonomy" id="661398"/>
    <lineage>
        <taxon>Bacteria</taxon>
        <taxon>Bacillati</taxon>
        <taxon>Actinomycetota</taxon>
        <taxon>Actinomycetes</taxon>
        <taxon>Micrococcales</taxon>
        <taxon>Microbacteriaceae</taxon>
        <taxon>Microbacterium</taxon>
    </lineage>
</organism>
<keyword evidence="3" id="KW-0804">Transcription</keyword>
<comment type="caution">
    <text evidence="6">The sequence shown here is derived from an EMBL/GenBank/DDBJ whole genome shotgun (WGS) entry which is preliminary data.</text>
</comment>
<dbReference type="InterPro" id="IPR000835">
    <property type="entry name" value="HTH_MarR-typ"/>
</dbReference>
<keyword evidence="7" id="KW-1185">Reference proteome</keyword>
<evidence type="ECO:0000313" key="6">
    <source>
        <dbReference type="EMBL" id="KAA9089606.1"/>
    </source>
</evidence>
<evidence type="ECO:0000256" key="4">
    <source>
        <dbReference type="SAM" id="MobiDB-lite"/>
    </source>
</evidence>
<dbReference type="AlphaFoldDB" id="A0A5J5IWG3"/>
<feature type="compositionally biased region" description="Low complexity" evidence="4">
    <location>
        <begin position="1"/>
        <end position="11"/>
    </location>
</feature>
<dbReference type="PANTHER" id="PTHR39515">
    <property type="entry name" value="CONSERVED PROTEIN"/>
    <property type="match status" value="1"/>
</dbReference>
<dbReference type="Pfam" id="PF01047">
    <property type="entry name" value="MarR"/>
    <property type="match status" value="1"/>
</dbReference>
<dbReference type="InterPro" id="IPR023187">
    <property type="entry name" value="Tscrpt_reg_MarR-type_CS"/>
</dbReference>
<dbReference type="SUPFAM" id="SSF46785">
    <property type="entry name" value="Winged helix' DNA-binding domain"/>
    <property type="match status" value="1"/>
</dbReference>
<name>A0A5J5IWG3_9MICO</name>
<dbReference type="InterPro" id="IPR036390">
    <property type="entry name" value="WH_DNA-bd_sf"/>
</dbReference>
<reference evidence="7" key="1">
    <citation type="submission" date="2019-09" db="EMBL/GenBank/DDBJ databases">
        <title>Mumia zhuanghuii sp. nov. isolated from the intestinal contents of plateau pika (Ochotona curzoniae) in the Qinghai-Tibet plateau of China.</title>
        <authorList>
            <person name="Tian Z."/>
        </authorList>
    </citation>
    <scope>NUCLEOTIDE SEQUENCE [LARGE SCALE GENOMIC DNA]</scope>
    <source>
        <strain evidence="7">DSM 25564</strain>
    </source>
</reference>
<evidence type="ECO:0000256" key="3">
    <source>
        <dbReference type="ARBA" id="ARBA00023163"/>
    </source>
</evidence>
<dbReference type="InterPro" id="IPR036388">
    <property type="entry name" value="WH-like_DNA-bd_sf"/>
</dbReference>
<dbReference type="RefSeq" id="WP_150418237.1">
    <property type="nucleotide sequence ID" value="NZ_VYRZ01000001.1"/>
</dbReference>
<feature type="domain" description="HTH marR-type" evidence="5">
    <location>
        <begin position="31"/>
        <end position="159"/>
    </location>
</feature>
<keyword evidence="2" id="KW-0238">DNA-binding</keyword>
<dbReference type="EMBL" id="VYRZ01000001">
    <property type="protein sequence ID" value="KAA9089606.1"/>
    <property type="molecule type" value="Genomic_DNA"/>
</dbReference>
<dbReference type="OrthoDB" id="9804055at2"/>
<gene>
    <name evidence="6" type="ORF">F6B42_03790</name>
</gene>
<protein>
    <submittedName>
        <fullName evidence="6">MarR family transcriptional regulator</fullName>
    </submittedName>
</protein>
<dbReference type="Proteomes" id="UP000327039">
    <property type="component" value="Unassembled WGS sequence"/>
</dbReference>
<evidence type="ECO:0000259" key="5">
    <source>
        <dbReference type="PROSITE" id="PS50995"/>
    </source>
</evidence>
<dbReference type="SMART" id="SM00347">
    <property type="entry name" value="HTH_MARR"/>
    <property type="match status" value="1"/>
</dbReference>
<keyword evidence="1" id="KW-0805">Transcription regulation</keyword>
<dbReference type="PROSITE" id="PS50995">
    <property type="entry name" value="HTH_MARR_2"/>
    <property type="match status" value="1"/>
</dbReference>
<proteinExistence type="predicted"/>
<dbReference type="GO" id="GO:0003700">
    <property type="term" value="F:DNA-binding transcription factor activity"/>
    <property type="evidence" value="ECO:0007669"/>
    <property type="project" value="InterPro"/>
</dbReference>
<dbReference type="PROSITE" id="PS01117">
    <property type="entry name" value="HTH_MARR_1"/>
    <property type="match status" value="1"/>
</dbReference>
<evidence type="ECO:0000256" key="2">
    <source>
        <dbReference type="ARBA" id="ARBA00023125"/>
    </source>
</evidence>
<dbReference type="InterPro" id="IPR052526">
    <property type="entry name" value="HTH-type_Bedaq_tolerance"/>
</dbReference>